<dbReference type="EMBL" id="LVVT01000007">
    <property type="protein sequence ID" value="TQS83924.1"/>
    <property type="molecule type" value="Genomic_DNA"/>
</dbReference>
<gene>
    <name evidence="3" type="ORF">A3207_06235</name>
</gene>
<feature type="compositionally biased region" description="Acidic residues" evidence="1">
    <location>
        <begin position="166"/>
        <end position="187"/>
    </location>
</feature>
<sequence>MPSNQEPFTFEDLTEICRREQKSKYPVEVRPDFYLVVRECRDRLKKEIEREFSIDQYSLKAKLASNQLIKFQEKSQQVFEFRFAKIQSMGLRAALGNRVDLRKLTPEELEFFNLIVEIISSKKSMLIGGEFTSTRTIDNYIAPVKREPVVQEVPARTEEIRPPEIVPEDEGALPPEDEEMFPEDEEEPAKVASAISEPAVESRSAAESPAEPEYILVRILADIPEIAGSDRNFRLKKEDIVTLPLPIANILIKQNAALKINIGL</sequence>
<name>A0A8J8PHL5_9ARCH</name>
<comment type="caution">
    <text evidence="3">The sequence shown here is derived from an EMBL/GenBank/DDBJ whole genome shotgun (WGS) entry which is preliminary data.</text>
</comment>
<feature type="domain" description="Gins51 C-terminal" evidence="2">
    <location>
        <begin position="215"/>
        <end position="260"/>
    </location>
</feature>
<evidence type="ECO:0000313" key="3">
    <source>
        <dbReference type="EMBL" id="TQS83924.1"/>
    </source>
</evidence>
<dbReference type="InterPro" id="IPR054314">
    <property type="entry name" value="Gins51_C"/>
</dbReference>
<accession>A0A8J8PHL5</accession>
<protein>
    <recommendedName>
        <fullName evidence="2">Gins51 C-terminal domain-containing protein</fullName>
    </recommendedName>
</protein>
<dbReference type="Proteomes" id="UP000752814">
    <property type="component" value="Unassembled WGS sequence"/>
</dbReference>
<dbReference type="CDD" id="cd11714">
    <property type="entry name" value="GINS_A_archaea"/>
    <property type="match status" value="1"/>
</dbReference>
<feature type="region of interest" description="Disordered" evidence="1">
    <location>
        <begin position="166"/>
        <end position="207"/>
    </location>
</feature>
<reference evidence="3" key="1">
    <citation type="submission" date="2016-03" db="EMBL/GenBank/DDBJ databases">
        <authorList>
            <person name="Borrel G."/>
            <person name="Mccann A."/>
            <person name="O'Toole P.W."/>
        </authorList>
    </citation>
    <scope>NUCLEOTIDE SEQUENCE</scope>
    <source>
        <strain evidence="3">183</strain>
    </source>
</reference>
<evidence type="ECO:0000259" key="2">
    <source>
        <dbReference type="Pfam" id="PF22090"/>
    </source>
</evidence>
<dbReference type="AlphaFoldDB" id="A0A8J8PHL5"/>
<evidence type="ECO:0000256" key="1">
    <source>
        <dbReference type="SAM" id="MobiDB-lite"/>
    </source>
</evidence>
<dbReference type="Pfam" id="PF22090">
    <property type="entry name" value="Gins51_C"/>
    <property type="match status" value="1"/>
</dbReference>
<organism evidence="3 4">
    <name type="scientific">Candidatus Methanomassiliicoccus intestinalis</name>
    <dbReference type="NCBI Taxonomy" id="1406512"/>
    <lineage>
        <taxon>Archaea</taxon>
        <taxon>Methanobacteriati</taxon>
        <taxon>Thermoplasmatota</taxon>
        <taxon>Thermoplasmata</taxon>
        <taxon>Methanomassiliicoccales</taxon>
        <taxon>Methanomassiliicoccaceae</taxon>
        <taxon>Methanomassiliicoccus</taxon>
    </lineage>
</organism>
<proteinExistence type="predicted"/>
<dbReference type="Gene3D" id="3.40.5.50">
    <property type="match status" value="1"/>
</dbReference>
<evidence type="ECO:0000313" key="4">
    <source>
        <dbReference type="Proteomes" id="UP000752814"/>
    </source>
</evidence>